<reference evidence="9 10" key="1">
    <citation type="submission" date="2017-08" db="EMBL/GenBank/DDBJ databases">
        <title>Infants hospitalized years apart are colonized by the same room-sourced microbial strains.</title>
        <authorList>
            <person name="Brooks B."/>
            <person name="Olm M.R."/>
            <person name="Firek B.A."/>
            <person name="Baker R."/>
            <person name="Thomas B.C."/>
            <person name="Morowitz M.J."/>
            <person name="Banfield J.F."/>
        </authorList>
    </citation>
    <scope>NUCLEOTIDE SEQUENCE [LARGE SCALE GENOMIC DNA]</scope>
    <source>
        <strain evidence="9">S2_005_002_R2_33</strain>
    </source>
</reference>
<gene>
    <name evidence="9" type="ORF">DI555_04970</name>
</gene>
<organism evidence="9 10">
    <name type="scientific">Novosphingobium pentaromativorans</name>
    <dbReference type="NCBI Taxonomy" id="205844"/>
    <lineage>
        <taxon>Bacteria</taxon>
        <taxon>Pseudomonadati</taxon>
        <taxon>Pseudomonadota</taxon>
        <taxon>Alphaproteobacteria</taxon>
        <taxon>Sphingomonadales</taxon>
        <taxon>Sphingomonadaceae</taxon>
        <taxon>Novosphingobium</taxon>
    </lineage>
</organism>
<dbReference type="EMBL" id="QFPX01000003">
    <property type="protein sequence ID" value="PZQ56695.1"/>
    <property type="molecule type" value="Genomic_DNA"/>
</dbReference>
<evidence type="ECO:0000313" key="10">
    <source>
        <dbReference type="Proteomes" id="UP000249082"/>
    </source>
</evidence>
<dbReference type="AlphaFoldDB" id="A0A2W5P1K0"/>
<proteinExistence type="inferred from homology"/>
<evidence type="ECO:0000313" key="9">
    <source>
        <dbReference type="EMBL" id="PZQ56695.1"/>
    </source>
</evidence>
<keyword evidence="3" id="KW-0479">Metal-binding</keyword>
<dbReference type="GO" id="GO:0046872">
    <property type="term" value="F:metal ion binding"/>
    <property type="evidence" value="ECO:0007669"/>
    <property type="project" value="UniProtKB-KW"/>
</dbReference>
<feature type="domain" description="Isochorismatase-like" evidence="8">
    <location>
        <begin position="23"/>
        <end position="189"/>
    </location>
</feature>
<keyword evidence="2" id="KW-0662">Pyridine nucleotide biosynthesis</keyword>
<comment type="caution">
    <text evidence="9">The sequence shown here is derived from an EMBL/GenBank/DDBJ whole genome shotgun (WGS) entry which is preliminary data.</text>
</comment>
<dbReference type="InterPro" id="IPR052347">
    <property type="entry name" value="Isochorismatase_Nicotinamidase"/>
</dbReference>
<evidence type="ECO:0000256" key="5">
    <source>
        <dbReference type="ARBA" id="ARBA00037900"/>
    </source>
</evidence>
<dbReference type="GO" id="GO:0019363">
    <property type="term" value="P:pyridine nucleotide biosynthetic process"/>
    <property type="evidence" value="ECO:0007669"/>
    <property type="project" value="UniProtKB-KW"/>
</dbReference>
<dbReference type="SUPFAM" id="SSF52499">
    <property type="entry name" value="Isochorismatase-like hydrolases"/>
    <property type="match status" value="1"/>
</dbReference>
<accession>A0A2W5P1K0</accession>
<dbReference type="InterPro" id="IPR036380">
    <property type="entry name" value="Isochorismatase-like_sf"/>
</dbReference>
<name>A0A2W5P1K0_9SPHN</name>
<comment type="pathway">
    <text evidence="5">Cofactor biosynthesis; nicotinate biosynthesis; nicotinate from nicotinamide: step 1/1.</text>
</comment>
<keyword evidence="4" id="KW-0378">Hydrolase</keyword>
<dbReference type="PANTHER" id="PTHR11080">
    <property type="entry name" value="PYRAZINAMIDASE/NICOTINAMIDASE"/>
    <property type="match status" value="1"/>
</dbReference>
<comment type="similarity">
    <text evidence="1">Belongs to the isochorismatase family.</text>
</comment>
<evidence type="ECO:0000256" key="6">
    <source>
        <dbReference type="ARBA" id="ARBA00039017"/>
    </source>
</evidence>
<evidence type="ECO:0000256" key="4">
    <source>
        <dbReference type="ARBA" id="ARBA00022801"/>
    </source>
</evidence>
<evidence type="ECO:0000256" key="3">
    <source>
        <dbReference type="ARBA" id="ARBA00022723"/>
    </source>
</evidence>
<dbReference type="PANTHER" id="PTHR11080:SF2">
    <property type="entry name" value="LD05707P"/>
    <property type="match status" value="1"/>
</dbReference>
<dbReference type="EC" id="3.5.1.19" evidence="6"/>
<dbReference type="Pfam" id="PF00857">
    <property type="entry name" value="Isochorismatase"/>
    <property type="match status" value="1"/>
</dbReference>
<dbReference type="Proteomes" id="UP000249082">
    <property type="component" value="Unassembled WGS sequence"/>
</dbReference>
<evidence type="ECO:0000256" key="1">
    <source>
        <dbReference type="ARBA" id="ARBA00006336"/>
    </source>
</evidence>
<dbReference type="Gene3D" id="3.40.50.850">
    <property type="entry name" value="Isochorismatase-like"/>
    <property type="match status" value="1"/>
</dbReference>
<evidence type="ECO:0000256" key="2">
    <source>
        <dbReference type="ARBA" id="ARBA00022642"/>
    </source>
</evidence>
<evidence type="ECO:0000256" key="7">
    <source>
        <dbReference type="ARBA" id="ARBA00043224"/>
    </source>
</evidence>
<protein>
    <recommendedName>
        <fullName evidence="6">nicotinamidase</fullName>
        <ecNumber evidence="6">3.5.1.19</ecNumber>
    </recommendedName>
    <alternativeName>
        <fullName evidence="7">Nicotinamide deamidase</fullName>
    </alternativeName>
</protein>
<dbReference type="GO" id="GO:0008936">
    <property type="term" value="F:nicotinamidase activity"/>
    <property type="evidence" value="ECO:0007669"/>
    <property type="project" value="UniProtKB-EC"/>
</dbReference>
<dbReference type="InterPro" id="IPR000868">
    <property type="entry name" value="Isochorismatase-like_dom"/>
</dbReference>
<sequence>MTNRAALELSATPLPVSGRRRFVVVVDMQGDFVHPSGALPVPGAEAIVAPMQQWLAGLDPATTAGVLLTFDSHVPEIYPRSPESEAFPLHCVRGTAGWESVLDIGAIAPAIPVHALNKGVFDMWAEPGLTVHPLREDSSEEDIDREAFFAALLAEGVREVTVVGVAADFCVKWAIEGLLARGFRVELPAMLTRGIGMDAQAVVTQLAEAVP</sequence>
<evidence type="ECO:0000259" key="8">
    <source>
        <dbReference type="Pfam" id="PF00857"/>
    </source>
</evidence>